<feature type="compositionally biased region" description="Low complexity" evidence="1">
    <location>
        <begin position="264"/>
        <end position="277"/>
    </location>
</feature>
<dbReference type="Gene3D" id="1.25.40.90">
    <property type="match status" value="1"/>
</dbReference>
<dbReference type="InterPro" id="IPR008942">
    <property type="entry name" value="ENTH_VHS"/>
</dbReference>
<dbReference type="GO" id="GO:0032050">
    <property type="term" value="F:clathrin heavy chain binding"/>
    <property type="evidence" value="ECO:0007669"/>
    <property type="project" value="TreeGrafter"/>
</dbReference>
<dbReference type="SMART" id="SM00273">
    <property type="entry name" value="ENTH"/>
    <property type="match status" value="1"/>
</dbReference>
<dbReference type="GO" id="GO:0005545">
    <property type="term" value="F:1-phosphatidylinositol binding"/>
    <property type="evidence" value="ECO:0007669"/>
    <property type="project" value="InterPro"/>
</dbReference>
<protein>
    <recommendedName>
        <fullName evidence="2">ENTH domain-containing protein</fullName>
    </recommendedName>
</protein>
<dbReference type="InterPro" id="IPR011417">
    <property type="entry name" value="ANTH_dom"/>
</dbReference>
<proteinExistence type="predicted"/>
<evidence type="ECO:0000256" key="1">
    <source>
        <dbReference type="SAM" id="MobiDB-lite"/>
    </source>
</evidence>
<evidence type="ECO:0000259" key="2">
    <source>
        <dbReference type="PROSITE" id="PS50942"/>
    </source>
</evidence>
<dbReference type="SUPFAM" id="SSF48464">
    <property type="entry name" value="ENTH/VHS domain"/>
    <property type="match status" value="1"/>
</dbReference>
<evidence type="ECO:0000313" key="3">
    <source>
        <dbReference type="EMBL" id="KAG2225365.1"/>
    </source>
</evidence>
<dbReference type="InterPro" id="IPR014712">
    <property type="entry name" value="ANTH_dom_sf"/>
</dbReference>
<reference evidence="3 4" key="1">
    <citation type="submission" date="2020-12" db="EMBL/GenBank/DDBJ databases">
        <title>Metabolic potential, ecology and presence of endohyphal bacteria is reflected in genomic diversity of Mucoromycotina.</title>
        <authorList>
            <person name="Muszewska A."/>
            <person name="Okrasinska A."/>
            <person name="Steczkiewicz K."/>
            <person name="Drgas O."/>
            <person name="Orlowska M."/>
            <person name="Perlinska-Lenart U."/>
            <person name="Aleksandrzak-Piekarczyk T."/>
            <person name="Szatraj K."/>
            <person name="Zielenkiewicz U."/>
            <person name="Pilsyk S."/>
            <person name="Malc E."/>
            <person name="Mieczkowski P."/>
            <person name="Kruszewska J.S."/>
            <person name="Biernat P."/>
            <person name="Pawlowska J."/>
        </authorList>
    </citation>
    <scope>NUCLEOTIDE SEQUENCE [LARGE SCALE GENOMIC DNA]</scope>
    <source>
        <strain evidence="3 4">CBS 142.35</strain>
    </source>
</reference>
<dbReference type="SUPFAM" id="SSF89009">
    <property type="entry name" value="GAT-like domain"/>
    <property type="match status" value="1"/>
</dbReference>
<dbReference type="GO" id="GO:0072583">
    <property type="term" value="P:clathrin-dependent endocytosis"/>
    <property type="evidence" value="ECO:0007669"/>
    <property type="project" value="InterPro"/>
</dbReference>
<dbReference type="Proteomes" id="UP000646827">
    <property type="component" value="Unassembled WGS sequence"/>
</dbReference>
<feature type="compositionally biased region" description="Polar residues" evidence="1">
    <location>
        <begin position="278"/>
        <end position="289"/>
    </location>
</feature>
<dbReference type="Gene3D" id="1.20.58.150">
    <property type="entry name" value="ANTH domain"/>
    <property type="match status" value="1"/>
</dbReference>
<feature type="compositionally biased region" description="Low complexity" evidence="1">
    <location>
        <begin position="449"/>
        <end position="467"/>
    </location>
</feature>
<gene>
    <name evidence="3" type="ORF">INT45_005609</name>
</gene>
<feature type="compositionally biased region" description="Low complexity" evidence="1">
    <location>
        <begin position="290"/>
        <end position="303"/>
    </location>
</feature>
<dbReference type="InterPro" id="IPR013809">
    <property type="entry name" value="ENTH"/>
</dbReference>
<feature type="compositionally biased region" description="Polar residues" evidence="1">
    <location>
        <begin position="248"/>
        <end position="263"/>
    </location>
</feature>
<dbReference type="GO" id="GO:0000149">
    <property type="term" value="F:SNARE binding"/>
    <property type="evidence" value="ECO:0007669"/>
    <property type="project" value="TreeGrafter"/>
</dbReference>
<feature type="region of interest" description="Disordered" evidence="1">
    <location>
        <begin position="247"/>
        <end position="303"/>
    </location>
</feature>
<dbReference type="GO" id="GO:0030136">
    <property type="term" value="C:clathrin-coated vesicle"/>
    <property type="evidence" value="ECO:0007669"/>
    <property type="project" value="InterPro"/>
</dbReference>
<dbReference type="PANTHER" id="PTHR22951">
    <property type="entry name" value="CLATHRIN ASSEMBLY PROTEIN"/>
    <property type="match status" value="1"/>
</dbReference>
<evidence type="ECO:0000313" key="4">
    <source>
        <dbReference type="Proteomes" id="UP000646827"/>
    </source>
</evidence>
<dbReference type="GO" id="GO:0006900">
    <property type="term" value="P:vesicle budding from membrane"/>
    <property type="evidence" value="ECO:0007669"/>
    <property type="project" value="TreeGrafter"/>
</dbReference>
<dbReference type="PROSITE" id="PS50942">
    <property type="entry name" value="ENTH"/>
    <property type="match status" value="1"/>
</dbReference>
<feature type="region of interest" description="Disordered" evidence="1">
    <location>
        <begin position="444"/>
        <end position="467"/>
    </location>
</feature>
<dbReference type="GO" id="GO:0005546">
    <property type="term" value="F:phosphatidylinositol-4,5-bisphosphate binding"/>
    <property type="evidence" value="ECO:0007669"/>
    <property type="project" value="TreeGrafter"/>
</dbReference>
<dbReference type="GO" id="GO:0005905">
    <property type="term" value="C:clathrin-coated pit"/>
    <property type="evidence" value="ECO:0007669"/>
    <property type="project" value="TreeGrafter"/>
</dbReference>
<dbReference type="InterPro" id="IPR045192">
    <property type="entry name" value="AP180-like"/>
</dbReference>
<dbReference type="GO" id="GO:0048268">
    <property type="term" value="P:clathrin coat assembly"/>
    <property type="evidence" value="ECO:0007669"/>
    <property type="project" value="InterPro"/>
</dbReference>
<dbReference type="OrthoDB" id="44015at2759"/>
<feature type="domain" description="ENTH" evidence="2">
    <location>
        <begin position="1"/>
        <end position="104"/>
    </location>
</feature>
<accession>A0A8H7VLT8</accession>
<dbReference type="AlphaFoldDB" id="A0A8H7VLT8"/>
<comment type="caution">
    <text evidence="3">The sequence shown here is derived from an EMBL/GenBank/DDBJ whole genome shotgun (WGS) entry which is preliminary data.</text>
</comment>
<dbReference type="Pfam" id="PF07651">
    <property type="entry name" value="ANTH"/>
    <property type="match status" value="1"/>
</dbReference>
<dbReference type="PANTHER" id="PTHR22951:SF5">
    <property type="entry name" value="PHOSPHATIDYLINOSITOL-BINDING CLATHRIN ASSEMBLY PROTEIN LAP"/>
    <property type="match status" value="1"/>
</dbReference>
<dbReference type="EMBL" id="JAEPRB010000029">
    <property type="protein sequence ID" value="KAG2225365.1"/>
    <property type="molecule type" value="Genomic_DNA"/>
</dbReference>
<feature type="region of interest" description="Disordered" evidence="1">
    <location>
        <begin position="374"/>
        <end position="404"/>
    </location>
</feature>
<name>A0A8H7VLT8_9FUNG</name>
<sequence length="490" mass="54655">MYLALVALTHQDPHSVGDIMRALVKRSKENSWIIAYKILIIIHVLMREGNGQHIIDYVYNNPDVLESRVRDNKSSTHAQMENIRIYKSYLTYKVQVYGETRIDQAKNAGQNKAGRLRHLSVSKGLLKETEVLQKQITSIMRFNLNILGVDAELSLVAFRLVLEDLLNCFQALNEGIVNILEHYFAMGKPEAQRSLEIYKKFAKQTEEIHSYLDHAKRLERDMNMNIPTVKHAPLSLAAALEEYLNDPNLDSQQENGSAQSKQELLTTNGGTTSTSQQPLSTVDSQQHVLSQQTSSTFNNNNNIASQSMTTAESQKLLVDYFGSLENEQATVFHPTTSATGTNSMSYMPTQPMGGNLFPPVQQPLATGSSNPFRISTNPTGVSAQPTGPLSAQPTGSAQSNPFRTFPSAQTQSMFIPQQTTGWSSQQSFQQQSQFQNTMMTGASSFSTFPQQQQQPLQQSQQLQQLPSQQQTFNNNIYVAPQTTGSHNPFL</sequence>
<organism evidence="3 4">
    <name type="scientific">Circinella minor</name>
    <dbReference type="NCBI Taxonomy" id="1195481"/>
    <lineage>
        <taxon>Eukaryota</taxon>
        <taxon>Fungi</taxon>
        <taxon>Fungi incertae sedis</taxon>
        <taxon>Mucoromycota</taxon>
        <taxon>Mucoromycotina</taxon>
        <taxon>Mucoromycetes</taxon>
        <taxon>Mucorales</taxon>
        <taxon>Lichtheimiaceae</taxon>
        <taxon>Circinella</taxon>
    </lineage>
</organism>
<keyword evidence="4" id="KW-1185">Reference proteome</keyword>